<protein>
    <recommendedName>
        <fullName evidence="8">Fanconi-associated nuclease</fullName>
        <ecNumber evidence="8">3.1.4.1</ecNumber>
    </recommendedName>
</protein>
<gene>
    <name evidence="11" type="ORF">WJX73_005165</name>
</gene>
<dbReference type="GO" id="GO:0017108">
    <property type="term" value="F:5'-flap endonuclease activity"/>
    <property type="evidence" value="ECO:0007669"/>
    <property type="project" value="TreeGrafter"/>
</dbReference>
<dbReference type="EMBL" id="JALJOQ010000134">
    <property type="protein sequence ID" value="KAK9794912.1"/>
    <property type="molecule type" value="Genomic_DNA"/>
</dbReference>
<dbReference type="GO" id="GO:0036297">
    <property type="term" value="P:interstrand cross-link repair"/>
    <property type="evidence" value="ECO:0007669"/>
    <property type="project" value="InterPro"/>
</dbReference>
<comment type="subcellular location">
    <subcellularLocation>
        <location evidence="8">Nucleus</location>
    </subcellularLocation>
</comment>
<evidence type="ECO:0000256" key="8">
    <source>
        <dbReference type="RuleBase" id="RU365033"/>
    </source>
</evidence>
<name>A0AAW1NU78_9CHLO</name>
<dbReference type="InterPro" id="IPR049132">
    <property type="entry name" value="FAN1-like_euk"/>
</dbReference>
<evidence type="ECO:0000256" key="4">
    <source>
        <dbReference type="ARBA" id="ARBA00022723"/>
    </source>
</evidence>
<dbReference type="EC" id="3.1.4.1" evidence="8"/>
<evidence type="ECO:0000256" key="7">
    <source>
        <dbReference type="ARBA" id="ARBA00023211"/>
    </source>
</evidence>
<evidence type="ECO:0000256" key="3">
    <source>
        <dbReference type="ARBA" id="ARBA00022722"/>
    </source>
</evidence>
<evidence type="ECO:0000256" key="2">
    <source>
        <dbReference type="ARBA" id="ARBA00005533"/>
    </source>
</evidence>
<keyword evidence="7 8" id="KW-0464">Manganese</keyword>
<dbReference type="GO" id="GO:0046872">
    <property type="term" value="F:metal ion binding"/>
    <property type="evidence" value="ECO:0007669"/>
    <property type="project" value="UniProtKB-KW"/>
</dbReference>
<comment type="caution">
    <text evidence="11">The sequence shown here is derived from an EMBL/GenBank/DDBJ whole genome shotgun (WGS) entry which is preliminary data.</text>
</comment>
<dbReference type="Proteomes" id="UP001465755">
    <property type="component" value="Unassembled WGS sequence"/>
</dbReference>
<evidence type="ECO:0000259" key="10">
    <source>
        <dbReference type="SMART" id="SM00990"/>
    </source>
</evidence>
<organism evidence="11 12">
    <name type="scientific">Symbiochloris irregularis</name>
    <dbReference type="NCBI Taxonomy" id="706552"/>
    <lineage>
        <taxon>Eukaryota</taxon>
        <taxon>Viridiplantae</taxon>
        <taxon>Chlorophyta</taxon>
        <taxon>core chlorophytes</taxon>
        <taxon>Trebouxiophyceae</taxon>
        <taxon>Trebouxiales</taxon>
        <taxon>Trebouxiaceae</taxon>
        <taxon>Symbiochloris</taxon>
    </lineage>
</organism>
<evidence type="ECO:0000313" key="11">
    <source>
        <dbReference type="EMBL" id="KAK9794912.1"/>
    </source>
</evidence>
<dbReference type="GO" id="GO:0004528">
    <property type="term" value="F:phosphodiesterase I activity"/>
    <property type="evidence" value="ECO:0007669"/>
    <property type="project" value="UniProtKB-EC"/>
</dbReference>
<dbReference type="GO" id="GO:0008409">
    <property type="term" value="F:5'-3' exonuclease activity"/>
    <property type="evidence" value="ECO:0007669"/>
    <property type="project" value="TreeGrafter"/>
</dbReference>
<dbReference type="GO" id="GO:0005634">
    <property type="term" value="C:nucleus"/>
    <property type="evidence" value="ECO:0007669"/>
    <property type="project" value="UniProtKB-SubCell"/>
</dbReference>
<keyword evidence="6 8" id="KW-0460">Magnesium</keyword>
<dbReference type="InterPro" id="IPR014883">
    <property type="entry name" value="VRR_NUC"/>
</dbReference>
<dbReference type="Pfam" id="PF21315">
    <property type="entry name" value="FAN1_HTH"/>
    <property type="match status" value="1"/>
</dbReference>
<keyword evidence="5 8" id="KW-0378">Hydrolase</keyword>
<dbReference type="Gene3D" id="3.40.1350.10">
    <property type="match status" value="1"/>
</dbReference>
<keyword evidence="8" id="KW-0539">Nucleus</keyword>
<dbReference type="InterPro" id="IPR033315">
    <property type="entry name" value="Fan1-like"/>
</dbReference>
<keyword evidence="3 8" id="KW-0540">Nuclease</keyword>
<dbReference type="InterPro" id="IPR049125">
    <property type="entry name" value="FAN1-like_WH"/>
</dbReference>
<dbReference type="Pfam" id="PF21170">
    <property type="entry name" value="FAN1_TPR"/>
    <property type="match status" value="1"/>
</dbReference>
<dbReference type="PANTHER" id="PTHR15749">
    <property type="entry name" value="FANCONI-ASSOCIATED NUCLEASE 1"/>
    <property type="match status" value="1"/>
</dbReference>
<reference evidence="11 12" key="1">
    <citation type="journal article" date="2024" name="Nat. Commun.">
        <title>Phylogenomics reveals the evolutionary origins of lichenization in chlorophyte algae.</title>
        <authorList>
            <person name="Puginier C."/>
            <person name="Libourel C."/>
            <person name="Otte J."/>
            <person name="Skaloud P."/>
            <person name="Haon M."/>
            <person name="Grisel S."/>
            <person name="Petersen M."/>
            <person name="Berrin J.G."/>
            <person name="Delaux P.M."/>
            <person name="Dal Grande F."/>
            <person name="Keller J."/>
        </authorList>
    </citation>
    <scope>NUCLEOTIDE SEQUENCE [LARGE SCALE GENOMIC DNA]</scope>
    <source>
        <strain evidence="11 12">SAG 2036</strain>
    </source>
</reference>
<evidence type="ECO:0000256" key="5">
    <source>
        <dbReference type="ARBA" id="ARBA00022801"/>
    </source>
</evidence>
<evidence type="ECO:0000256" key="9">
    <source>
        <dbReference type="SAM" id="MobiDB-lite"/>
    </source>
</evidence>
<dbReference type="InterPro" id="IPR049126">
    <property type="entry name" value="FAN1-like_TPR"/>
</dbReference>
<comment type="cofactor">
    <cofactor evidence="8">
        <name>Mg(2+)</name>
        <dbReference type="ChEBI" id="CHEBI:18420"/>
    </cofactor>
    <cofactor evidence="8">
        <name>Mn(2+)</name>
        <dbReference type="ChEBI" id="CHEBI:29035"/>
    </cofactor>
</comment>
<dbReference type="PANTHER" id="PTHR15749:SF4">
    <property type="entry name" value="FANCONI-ASSOCIATED NUCLEASE 1"/>
    <property type="match status" value="1"/>
</dbReference>
<feature type="domain" description="VRR-NUC" evidence="10">
    <location>
        <begin position="604"/>
        <end position="730"/>
    </location>
</feature>
<keyword evidence="8" id="KW-0227">DNA damage</keyword>
<dbReference type="SMART" id="SM00990">
    <property type="entry name" value="VRR_NUC"/>
    <property type="match status" value="1"/>
</dbReference>
<sequence>MRLSGIRKLAGPSTPAGGACRQRRWVKAVAQTESDFEHHLDNCLAQRALERSSAQKSDLGRTPSAPVPVSVEVQPAPDASGDLVQQAMHQATAACLAHQDQNLKRVPSGTGNILRTNFLLVIDTVTKHDGALLVQGELDMLDTFRGLPDPAQALFLRLFQRSGPWFRQRTLDYSEVPDVNAAVTQLINAGFARQLLHSTIHRGMDGVAEMLTVVELTGLLAGAHLMPKRGASAIVTKASLVGIMQTALDESVEQQQALGGAILGVTGPLLRLDPSAVQLVHRLRRLFFLNEGQDFSRFLVSDLGITKYPQYRTSRHLAAFPDRQALLDYELALQQGLALDSAFEDGDAAAVEAALVPALAAVEAGQHKLRHLTGPAAEWLAQVKAEAPFLLRYSAAHIHTAMCTTAVSLLEKQRKYQEATELLQQLLGGELCKGRRGEWWLRLSMDTQHMGRPEHSLELAETALADENVRHGDRLALQRRVLRLGKPPRRWKRPPWAAQACQEPMEVRIEACMTSSALGLKSRFLVPESLGGGEDTLGVEQLALLYYASPEGGGWTGKHSENGIWATLFGLLMWEVLFMDVPGAFRTPFQTSPLDLPTPLFYPARQQAIEARLAELRAGAGPHLLQRRYNENRSEICSGVNWEREGLEELVEIATCVGGSGLAAVCQLLAEDHSGWAGGMPDLLLWKPGEAVAKLSEVKGPRDRLSDQQRAWITALTSAGVRCEVLKVLEPKAAGSKRGKR</sequence>
<keyword evidence="8" id="KW-0234">DNA repair</keyword>
<dbReference type="AlphaFoldDB" id="A0AAW1NU78"/>
<dbReference type="PROSITE" id="PS51257">
    <property type="entry name" value="PROKAR_LIPOPROTEIN"/>
    <property type="match status" value="1"/>
</dbReference>
<comment type="similarity">
    <text evidence="2 8">Belongs to the FAN1 family.</text>
</comment>
<proteinExistence type="inferred from homology"/>
<evidence type="ECO:0000256" key="1">
    <source>
        <dbReference type="ARBA" id="ARBA00000983"/>
    </source>
</evidence>
<keyword evidence="4 8" id="KW-0479">Metal-binding</keyword>
<accession>A0AAW1NU78</accession>
<evidence type="ECO:0000256" key="6">
    <source>
        <dbReference type="ARBA" id="ARBA00022842"/>
    </source>
</evidence>
<dbReference type="Pfam" id="PF08774">
    <property type="entry name" value="VRR_NUC"/>
    <property type="match status" value="1"/>
</dbReference>
<comment type="catalytic activity">
    <reaction evidence="1 8">
        <text>Hydrolytically removes 5'-nucleotides successively from the 3'-hydroxy termini of 3'-hydroxy-terminated oligonucleotides.</text>
        <dbReference type="EC" id="3.1.4.1"/>
    </reaction>
</comment>
<comment type="function">
    <text evidence="8">Nuclease required for the repair of DNA interstrand cross-links (ICL). Acts as a 5'-3' exonuclease that anchors at a cut end of DNA and cleaves DNA successively at every third nucleotide, allowing to excise an ICL from one strand through flanking incisions.</text>
</comment>
<keyword evidence="12" id="KW-1185">Reference proteome</keyword>
<evidence type="ECO:0000313" key="12">
    <source>
        <dbReference type="Proteomes" id="UP001465755"/>
    </source>
</evidence>
<dbReference type="InterPro" id="IPR011856">
    <property type="entry name" value="tRNA_endonuc-like_dom_sf"/>
</dbReference>
<feature type="region of interest" description="Disordered" evidence="9">
    <location>
        <begin position="54"/>
        <end position="76"/>
    </location>
</feature>
<dbReference type="GO" id="GO:0070336">
    <property type="term" value="F:flap-structured DNA binding"/>
    <property type="evidence" value="ECO:0007669"/>
    <property type="project" value="TreeGrafter"/>
</dbReference>
<dbReference type="CDD" id="cd22326">
    <property type="entry name" value="FAN1-like"/>
    <property type="match status" value="1"/>
</dbReference>